<evidence type="ECO:0000313" key="3">
    <source>
        <dbReference type="Proteomes" id="UP000182983"/>
    </source>
</evidence>
<keyword evidence="1" id="KW-0472">Membrane</keyword>
<accession>A0A1H6J5D2</accession>
<keyword evidence="1" id="KW-0812">Transmembrane</keyword>
<dbReference type="Proteomes" id="UP000182983">
    <property type="component" value="Unassembled WGS sequence"/>
</dbReference>
<proteinExistence type="predicted"/>
<evidence type="ECO:0000256" key="1">
    <source>
        <dbReference type="SAM" id="Phobius"/>
    </source>
</evidence>
<dbReference type="RefSeq" id="WP_280139922.1">
    <property type="nucleotide sequence ID" value="NZ_FNWO01000013.1"/>
</dbReference>
<name>A0A1H6J5D2_MAGFU</name>
<feature type="transmembrane region" description="Helical" evidence="1">
    <location>
        <begin position="12"/>
        <end position="31"/>
    </location>
</feature>
<sequence length="43" mass="4770">MERTLRRAGQIVQGLGLGVLLFSAIVTMVQIESGARVFRYQGF</sequence>
<protein>
    <submittedName>
        <fullName evidence="2">Uncharacterized protein</fullName>
    </submittedName>
</protein>
<gene>
    <name evidence="2" type="ORF">SAMN04244559_02908</name>
</gene>
<keyword evidence="1" id="KW-1133">Transmembrane helix</keyword>
<evidence type="ECO:0000313" key="2">
    <source>
        <dbReference type="EMBL" id="SEH54713.1"/>
    </source>
</evidence>
<reference evidence="3" key="1">
    <citation type="submission" date="2016-10" db="EMBL/GenBank/DDBJ databases">
        <authorList>
            <person name="Varghese N."/>
            <person name="Submissions S."/>
        </authorList>
    </citation>
    <scope>NUCLEOTIDE SEQUENCE [LARGE SCALE GENOMIC DNA]</scope>
    <source>
        <strain evidence="3">DSM 13234</strain>
    </source>
</reference>
<dbReference type="EMBL" id="FNWO01000013">
    <property type="protein sequence ID" value="SEH54713.1"/>
    <property type="molecule type" value="Genomic_DNA"/>
</dbReference>
<dbReference type="AlphaFoldDB" id="A0A1H6J5D2"/>
<organism evidence="2 3">
    <name type="scientific">Magnetospirillum fulvum</name>
    <name type="common">Rhodospirillum fulvum</name>
    <dbReference type="NCBI Taxonomy" id="1082"/>
    <lineage>
        <taxon>Bacteria</taxon>
        <taxon>Pseudomonadati</taxon>
        <taxon>Pseudomonadota</taxon>
        <taxon>Alphaproteobacteria</taxon>
        <taxon>Rhodospirillales</taxon>
        <taxon>Rhodospirillaceae</taxon>
        <taxon>Magnetospirillum</taxon>
    </lineage>
</organism>
<keyword evidence="3" id="KW-1185">Reference proteome</keyword>